<feature type="transmembrane region" description="Helical" evidence="9">
    <location>
        <begin position="318"/>
        <end position="336"/>
    </location>
</feature>
<feature type="transmembrane region" description="Helical" evidence="9">
    <location>
        <begin position="156"/>
        <end position="180"/>
    </location>
</feature>
<evidence type="ECO:0000256" key="5">
    <source>
        <dbReference type="ARBA" id="ARBA00023136"/>
    </source>
</evidence>
<evidence type="ECO:0000256" key="4">
    <source>
        <dbReference type="ARBA" id="ARBA00023040"/>
    </source>
</evidence>
<dbReference type="AlphaFoldDB" id="A0A0K0PUI2"/>
<dbReference type="CDD" id="cd14993">
    <property type="entry name" value="7tmA_CCKR-like"/>
    <property type="match status" value="1"/>
</dbReference>
<keyword evidence="3 9" id="KW-1133">Transmembrane helix</keyword>
<evidence type="ECO:0000256" key="2">
    <source>
        <dbReference type="ARBA" id="ARBA00022692"/>
    </source>
</evidence>
<dbReference type="SMART" id="SM01381">
    <property type="entry name" value="7TM_GPCR_Srsx"/>
    <property type="match status" value="1"/>
</dbReference>
<dbReference type="InterPro" id="IPR000276">
    <property type="entry name" value="GPCR_Rhodpsn"/>
</dbReference>
<evidence type="ECO:0000256" key="7">
    <source>
        <dbReference type="ARBA" id="ARBA00023224"/>
    </source>
</evidence>
<dbReference type="Gene3D" id="1.20.1070.10">
    <property type="entry name" value="Rhodopsin 7-helix transmembrane proteins"/>
    <property type="match status" value="1"/>
</dbReference>
<evidence type="ECO:0000256" key="8">
    <source>
        <dbReference type="RuleBase" id="RU000688"/>
    </source>
</evidence>
<evidence type="ECO:0000256" key="6">
    <source>
        <dbReference type="ARBA" id="ARBA00023170"/>
    </source>
</evidence>
<accession>A0A0K0PUI2</accession>
<dbReference type="PROSITE" id="PS50262">
    <property type="entry name" value="G_PROTEIN_RECEP_F1_2"/>
    <property type="match status" value="1"/>
</dbReference>
<keyword evidence="2 8" id="KW-0812">Transmembrane</keyword>
<feature type="transmembrane region" description="Helical" evidence="9">
    <location>
        <begin position="356"/>
        <end position="380"/>
    </location>
</feature>
<dbReference type="EMBL" id="KP293986">
    <property type="protein sequence ID" value="AKQ63040.1"/>
    <property type="molecule type" value="mRNA"/>
</dbReference>
<feature type="transmembrane region" description="Helical" evidence="9">
    <location>
        <begin position="79"/>
        <end position="104"/>
    </location>
</feature>
<dbReference type="PROSITE" id="PS00237">
    <property type="entry name" value="G_PROTEIN_RECEP_F1_1"/>
    <property type="match status" value="1"/>
</dbReference>
<evidence type="ECO:0000256" key="3">
    <source>
        <dbReference type="ARBA" id="ARBA00022989"/>
    </source>
</evidence>
<evidence type="ECO:0000256" key="1">
    <source>
        <dbReference type="ARBA" id="ARBA00004141"/>
    </source>
</evidence>
<feature type="transmembrane region" description="Helical" evidence="9">
    <location>
        <begin position="200"/>
        <end position="225"/>
    </location>
</feature>
<evidence type="ECO:0000313" key="11">
    <source>
        <dbReference type="EMBL" id="AKQ63040.1"/>
    </source>
</evidence>
<keyword evidence="4 8" id="KW-0297">G-protein coupled receptor</keyword>
<dbReference type="Pfam" id="PF00001">
    <property type="entry name" value="7tm_1"/>
    <property type="match status" value="1"/>
</dbReference>
<dbReference type="GO" id="GO:0005886">
    <property type="term" value="C:plasma membrane"/>
    <property type="evidence" value="ECO:0007669"/>
    <property type="project" value="TreeGrafter"/>
</dbReference>
<dbReference type="InterPro" id="IPR017452">
    <property type="entry name" value="GPCR_Rhodpsn_7TM"/>
</dbReference>
<keyword evidence="6 8" id="KW-0675">Receptor</keyword>
<sequence>MLRDNITNLSLQGDMTLSQNDMHWRNDSVFDYSATFNGVLYFNGSTATTQVEGPYTNVDPCNVSPFPYRDYTQLSSVRYTFIVLYALVALLAAVGNTMVIWTIFRNKHMRTVTNYYIMNLAVSDFLVATFVMPLKLLEYTAPCTWQMFTNTLCSVLYYLLPVFVFTSVLTLVAIALERYYAVVHPFAAMKMHGKSRTRKILAATWIIPIVVAAPFLYCTSFAFTIQSDMGLASRQICNDRFDEIDENIQGSDTPTKGTFRKAFFFFLFIAIYLLPMIIILVTCIRIIHTLLQPIVEKDGNLGDSRNFSRKREENKRKVARMVIVVAASFILAWTPFYLVSVISQLQKHSFLKSSNFLFTMLITHLFGFVNSGVNPLIYYLMSERFRRAFAAILENVCCCICRTLGLRKRENPTADWFSAIEDSVESGSHVGSRRVVVKLNTIRTNVVTENGHAYLNK</sequence>
<name>A0A0K0PUI2_PLADU</name>
<evidence type="ECO:0000259" key="10">
    <source>
        <dbReference type="PROSITE" id="PS50262"/>
    </source>
</evidence>
<dbReference type="GO" id="GO:0004930">
    <property type="term" value="F:G protein-coupled receptor activity"/>
    <property type="evidence" value="ECO:0007669"/>
    <property type="project" value="UniProtKB-KW"/>
</dbReference>
<feature type="transmembrane region" description="Helical" evidence="9">
    <location>
        <begin position="116"/>
        <end position="136"/>
    </location>
</feature>
<keyword evidence="7 8" id="KW-0807">Transducer</keyword>
<dbReference type="SUPFAM" id="SSF81321">
    <property type="entry name" value="Family A G protein-coupled receptor-like"/>
    <property type="match status" value="1"/>
</dbReference>
<comment type="subcellular location">
    <subcellularLocation>
        <location evidence="1">Membrane</location>
        <topology evidence="1">Multi-pass membrane protein</topology>
    </subcellularLocation>
</comment>
<proteinExistence type="evidence at transcript level"/>
<dbReference type="PANTHER" id="PTHR45695:SF15">
    <property type="entry name" value="OPSIN RH2"/>
    <property type="match status" value="1"/>
</dbReference>
<keyword evidence="5 9" id="KW-0472">Membrane</keyword>
<evidence type="ECO:0000256" key="9">
    <source>
        <dbReference type="SAM" id="Phobius"/>
    </source>
</evidence>
<reference evidence="11" key="1">
    <citation type="journal article" date="2015" name="Cell Rep.">
        <title>Large-Scale Combinatorial Deorphanization of Platynereis Neuropeptide GPCRs.</title>
        <authorList>
            <person name="Bauknecht P.M."/>
            <person name="Jekely G."/>
        </authorList>
    </citation>
    <scope>NUCLEOTIDE SEQUENCE</scope>
</reference>
<organism evidence="11">
    <name type="scientific">Platynereis dumerilii</name>
    <name type="common">Dumeril's clam worm</name>
    <dbReference type="NCBI Taxonomy" id="6359"/>
    <lineage>
        <taxon>Eukaryota</taxon>
        <taxon>Metazoa</taxon>
        <taxon>Spiralia</taxon>
        <taxon>Lophotrochozoa</taxon>
        <taxon>Annelida</taxon>
        <taxon>Polychaeta</taxon>
        <taxon>Errantia</taxon>
        <taxon>Phyllodocida</taxon>
        <taxon>Nereididae</taxon>
        <taxon>Platynereis</taxon>
    </lineage>
</organism>
<comment type="similarity">
    <text evidence="8">Belongs to the G-protein coupled receptor 1 family.</text>
</comment>
<feature type="domain" description="G-protein coupled receptors family 1 profile" evidence="10">
    <location>
        <begin position="95"/>
        <end position="378"/>
    </location>
</feature>
<dbReference type="PANTHER" id="PTHR45695">
    <property type="entry name" value="LEUCOKININ RECEPTOR-RELATED"/>
    <property type="match status" value="1"/>
</dbReference>
<protein>
    <submittedName>
        <fullName evidence="11">Orphan G-protein coupled receptor 38</fullName>
    </submittedName>
</protein>
<dbReference type="PRINTS" id="PR00237">
    <property type="entry name" value="GPCRRHODOPSN"/>
</dbReference>
<feature type="transmembrane region" description="Helical" evidence="9">
    <location>
        <begin position="262"/>
        <end position="287"/>
    </location>
</feature>